<feature type="transmembrane region" description="Helical" evidence="6">
    <location>
        <begin position="144"/>
        <end position="163"/>
    </location>
</feature>
<feature type="domain" description="Major facilitator superfamily (MFS) profile" evidence="7">
    <location>
        <begin position="16"/>
        <end position="390"/>
    </location>
</feature>
<dbReference type="InterPro" id="IPR011701">
    <property type="entry name" value="MFS"/>
</dbReference>
<feature type="transmembrane region" description="Helical" evidence="6">
    <location>
        <begin position="112"/>
        <end position="132"/>
    </location>
</feature>
<sequence length="404" mass="44387">MEQPTVVGNNKLFNRNFVLILIVNFCSSISFQILTPTLPIYVEQHLGQPERAIGIVVGILTLTTILVRPFTGKAIDIWNRRNLCVAGMMICSVSIFLYQFPQQMSALIMLRLLHGIGWAMITTATVTIASITIPKERLGEGMGYYGLSTVFSIALAPALGLYIVDLWGFTELFIITSTLVFIGAVLGGTIKLHHTPLKTKINLPHMVNGLLEKTALKPSLVNFCISLTFSAIITFIAIYALQNQIENIGIFFTTFAITLLVIRPISGKWIDLKGFRVVMIPGLISIAIGIILLFFAQSLAFFIVAAVFYGLGYGSMHPSLQAMVVARSLPERRGAANSTLLLSSDFGFGIGAILWGLVADFTGYRIMYLLLLIPVFVAFTIHFFYQAPYSKNANVDVDVVSEEG</sequence>
<keyword evidence="4 6" id="KW-1133">Transmembrane helix</keyword>
<comment type="subcellular location">
    <subcellularLocation>
        <location evidence="1">Cell membrane</location>
        <topology evidence="1">Multi-pass membrane protein</topology>
    </subcellularLocation>
</comment>
<feature type="transmembrane region" description="Helical" evidence="6">
    <location>
        <begin position="12"/>
        <end position="33"/>
    </location>
</feature>
<evidence type="ECO:0000313" key="8">
    <source>
        <dbReference type="EMBL" id="MBU9723020.1"/>
    </source>
</evidence>
<feature type="transmembrane region" description="Helical" evidence="6">
    <location>
        <begin position="247"/>
        <end position="265"/>
    </location>
</feature>
<proteinExistence type="predicted"/>
<feature type="transmembrane region" description="Helical" evidence="6">
    <location>
        <begin position="220"/>
        <end position="241"/>
    </location>
</feature>
<keyword evidence="9" id="KW-1185">Reference proteome</keyword>
<comment type="caution">
    <text evidence="8">The sequence shown here is derived from an EMBL/GenBank/DDBJ whole genome shotgun (WGS) entry which is preliminary data.</text>
</comment>
<gene>
    <name evidence="8" type="ORF">KS407_16495</name>
</gene>
<evidence type="ECO:0000256" key="5">
    <source>
        <dbReference type="ARBA" id="ARBA00023136"/>
    </source>
</evidence>
<evidence type="ECO:0000256" key="4">
    <source>
        <dbReference type="ARBA" id="ARBA00022989"/>
    </source>
</evidence>
<dbReference type="Gene3D" id="1.20.1250.20">
    <property type="entry name" value="MFS general substrate transporter like domains"/>
    <property type="match status" value="2"/>
</dbReference>
<dbReference type="InterPro" id="IPR020846">
    <property type="entry name" value="MFS_dom"/>
</dbReference>
<accession>A0ABS6JWQ4</accession>
<keyword evidence="5 6" id="KW-0472">Membrane</keyword>
<dbReference type="EMBL" id="JAHQCR010000067">
    <property type="protein sequence ID" value="MBU9723020.1"/>
    <property type="molecule type" value="Genomic_DNA"/>
</dbReference>
<dbReference type="PANTHER" id="PTHR23531">
    <property type="entry name" value="QUINOLENE RESISTANCE PROTEIN NORA"/>
    <property type="match status" value="1"/>
</dbReference>
<evidence type="ECO:0000256" key="2">
    <source>
        <dbReference type="ARBA" id="ARBA00022448"/>
    </source>
</evidence>
<keyword evidence="2" id="KW-0813">Transport</keyword>
<keyword evidence="3 6" id="KW-0812">Transmembrane</keyword>
<reference evidence="8 9" key="1">
    <citation type="submission" date="2021-06" db="EMBL/GenBank/DDBJ databases">
        <title>Bacillus sp. RD4P76, an endophyte from a halophyte.</title>
        <authorList>
            <person name="Sun J.-Q."/>
        </authorList>
    </citation>
    <scope>NUCLEOTIDE SEQUENCE [LARGE SCALE GENOMIC DNA]</scope>
    <source>
        <strain evidence="8 9">JCM 17098</strain>
    </source>
</reference>
<dbReference type="InterPro" id="IPR052714">
    <property type="entry name" value="MFS_Exporter"/>
</dbReference>
<feature type="transmembrane region" description="Helical" evidence="6">
    <location>
        <begin position="53"/>
        <end position="71"/>
    </location>
</feature>
<evidence type="ECO:0000256" key="6">
    <source>
        <dbReference type="SAM" id="Phobius"/>
    </source>
</evidence>
<dbReference type="RefSeq" id="WP_088076767.1">
    <property type="nucleotide sequence ID" value="NZ_JAHQCR010000067.1"/>
</dbReference>
<dbReference type="PROSITE" id="PS50850">
    <property type="entry name" value="MFS"/>
    <property type="match status" value="1"/>
</dbReference>
<evidence type="ECO:0000256" key="3">
    <source>
        <dbReference type="ARBA" id="ARBA00022692"/>
    </source>
</evidence>
<evidence type="ECO:0000256" key="1">
    <source>
        <dbReference type="ARBA" id="ARBA00004651"/>
    </source>
</evidence>
<evidence type="ECO:0000259" key="7">
    <source>
        <dbReference type="PROSITE" id="PS50850"/>
    </source>
</evidence>
<feature type="transmembrane region" description="Helical" evidence="6">
    <location>
        <begin position="338"/>
        <end position="358"/>
    </location>
</feature>
<feature type="transmembrane region" description="Helical" evidence="6">
    <location>
        <begin position="277"/>
        <end position="296"/>
    </location>
</feature>
<protein>
    <submittedName>
        <fullName evidence="8">MFS transporter</fullName>
    </submittedName>
</protein>
<dbReference type="Proteomes" id="UP000790580">
    <property type="component" value="Unassembled WGS sequence"/>
</dbReference>
<organism evidence="8 9">
    <name type="scientific">Evansella alkalicola</name>
    <dbReference type="NCBI Taxonomy" id="745819"/>
    <lineage>
        <taxon>Bacteria</taxon>
        <taxon>Bacillati</taxon>
        <taxon>Bacillota</taxon>
        <taxon>Bacilli</taxon>
        <taxon>Bacillales</taxon>
        <taxon>Bacillaceae</taxon>
        <taxon>Evansella</taxon>
    </lineage>
</organism>
<dbReference type="Pfam" id="PF07690">
    <property type="entry name" value="MFS_1"/>
    <property type="match status" value="2"/>
</dbReference>
<dbReference type="InterPro" id="IPR036259">
    <property type="entry name" value="MFS_trans_sf"/>
</dbReference>
<dbReference type="CDD" id="cd17489">
    <property type="entry name" value="MFS_YfcJ_like"/>
    <property type="match status" value="1"/>
</dbReference>
<evidence type="ECO:0000313" key="9">
    <source>
        <dbReference type="Proteomes" id="UP000790580"/>
    </source>
</evidence>
<feature type="transmembrane region" description="Helical" evidence="6">
    <location>
        <begin position="302"/>
        <end position="326"/>
    </location>
</feature>
<dbReference type="SUPFAM" id="SSF103473">
    <property type="entry name" value="MFS general substrate transporter"/>
    <property type="match status" value="1"/>
</dbReference>
<name>A0ABS6JWQ4_9BACI</name>
<feature type="transmembrane region" description="Helical" evidence="6">
    <location>
        <begin position="364"/>
        <end position="385"/>
    </location>
</feature>
<feature type="transmembrane region" description="Helical" evidence="6">
    <location>
        <begin position="83"/>
        <end position="100"/>
    </location>
</feature>
<dbReference type="PANTHER" id="PTHR23531:SF1">
    <property type="entry name" value="QUINOLENE RESISTANCE PROTEIN NORA"/>
    <property type="match status" value="1"/>
</dbReference>
<feature type="transmembrane region" description="Helical" evidence="6">
    <location>
        <begin position="169"/>
        <end position="190"/>
    </location>
</feature>